<dbReference type="InterPro" id="IPR029276">
    <property type="entry name" value="PgbA_N"/>
</dbReference>
<evidence type="ECO:0000259" key="2">
    <source>
        <dbReference type="Pfam" id="PF15436"/>
    </source>
</evidence>
<proteinExistence type="predicted"/>
<feature type="chain" id="PRO_5028206548" description="Plasminogen-binding protein PgbA N-terminal domain-containing protein" evidence="1">
    <location>
        <begin position="26"/>
        <end position="226"/>
    </location>
</feature>
<reference evidence="3" key="1">
    <citation type="submission" date="2020-01" db="EMBL/GenBank/DDBJ databases">
        <authorList>
            <person name="Meier V. D."/>
            <person name="Meier V D."/>
        </authorList>
    </citation>
    <scope>NUCLEOTIDE SEQUENCE</scope>
    <source>
        <strain evidence="3">HLG_WM_MAG_01</strain>
    </source>
</reference>
<dbReference type="EMBL" id="CACVAS010000105">
    <property type="protein sequence ID" value="CAA6817808.1"/>
    <property type="molecule type" value="Genomic_DNA"/>
</dbReference>
<gene>
    <name evidence="3" type="ORF">HELGO_WM4610</name>
</gene>
<dbReference type="Pfam" id="PF15436">
    <property type="entry name" value="PGBA_N"/>
    <property type="match status" value="1"/>
</dbReference>
<dbReference type="AlphaFoldDB" id="A0A6S6TNC0"/>
<feature type="domain" description="Plasminogen-binding protein PgbA N-terminal" evidence="2">
    <location>
        <begin position="23"/>
        <end position="217"/>
    </location>
</feature>
<organism evidence="3">
    <name type="scientific">uncultured Sulfurovum sp</name>
    <dbReference type="NCBI Taxonomy" id="269237"/>
    <lineage>
        <taxon>Bacteria</taxon>
        <taxon>Pseudomonadati</taxon>
        <taxon>Campylobacterota</taxon>
        <taxon>Epsilonproteobacteria</taxon>
        <taxon>Campylobacterales</taxon>
        <taxon>Sulfurovaceae</taxon>
        <taxon>Sulfurovum</taxon>
        <taxon>environmental samples</taxon>
    </lineage>
</organism>
<protein>
    <recommendedName>
        <fullName evidence="2">Plasminogen-binding protein PgbA N-terminal domain-containing protein</fullName>
    </recommendedName>
</protein>
<name>A0A6S6TNC0_9BACT</name>
<feature type="signal peptide" evidence="1">
    <location>
        <begin position="1"/>
        <end position="25"/>
    </location>
</feature>
<keyword evidence="1" id="KW-0732">Signal</keyword>
<accession>A0A6S6TNC0</accession>
<evidence type="ECO:0000313" key="3">
    <source>
        <dbReference type="EMBL" id="CAA6817808.1"/>
    </source>
</evidence>
<evidence type="ECO:0000256" key="1">
    <source>
        <dbReference type="SAM" id="SignalP"/>
    </source>
</evidence>
<sequence length="226" mass="24879">MRKIALTCLLALPLFAGFFPQTVQTTVSDVTENTVTLNHAFPVNGMSGVIVHNYGNDLQAITGRIEQQSPHSIKQLSHDVIHHENLPTIKTPISVGDKVIGGYLYENVLLLAPNAKTYAKITASSNKNWIHPDIFALFLAKQGDQVPTKSNLRNFAKTYQVGLIYIVNNGSAKLLDPISGKTVGTKVLSNLPAKGEAPFFMRFDEIESGMFSLSNKQNFYDIMSQL</sequence>